<dbReference type="PANTHER" id="PTHR30270:SF0">
    <property type="entry name" value="THIAMINE-MONOPHOSPHATE KINASE"/>
    <property type="match status" value="1"/>
</dbReference>
<comment type="similarity">
    <text evidence="2">Belongs to the thiamine-monophosphate kinase family.</text>
</comment>
<sequence>MNYPSEFSLIDRCFRPLAGDGALDLADDAAVLTPPQGRELVIAADALVETVHFLPDDPAGSVGRKLLRTNLSDLAAMGAVPLGYLMTVAVPKERGEAWLQDFAEGLAADQREFGLSLLGGDTVSTPGPISLSLTVLGHVAPSAALRRSGGRPGHDLWVSGTVGDGILGLRARRGAIGDEDGYLTSRYRLPQPRLMLGQSLVGFAACAMDVSDGLVQDLGHICRASGCGAEIFSGSIPLSLPAKEWLRTKPGGLIELLAGGDDYELLFSAPAEAAVEIQHRAKACDTLVTRIGRLVSGEMRVSLVDIFGNPMPVQAGGWSHF</sequence>
<evidence type="ECO:0000256" key="2">
    <source>
        <dbReference type="HAMAP-Rule" id="MF_02128"/>
    </source>
</evidence>
<dbReference type="PANTHER" id="PTHR30270">
    <property type="entry name" value="THIAMINE-MONOPHOSPHATE KINASE"/>
    <property type="match status" value="1"/>
</dbReference>
<protein>
    <recommendedName>
        <fullName evidence="2">Thiamine-monophosphate kinase</fullName>
        <shortName evidence="2">TMP kinase</shortName>
        <shortName evidence="2">Thiamine-phosphate kinase</shortName>
        <ecNumber evidence="2">2.7.4.16</ecNumber>
    </recommendedName>
</protein>
<feature type="binding site" evidence="2">
    <location>
        <position position="45"/>
    </location>
    <ligand>
        <name>Mg(2+)</name>
        <dbReference type="ChEBI" id="CHEBI:18420"/>
        <label>2</label>
    </ligand>
</feature>
<feature type="binding site" evidence="2">
    <location>
        <position position="121"/>
    </location>
    <ligand>
        <name>Mg(2+)</name>
        <dbReference type="ChEBI" id="CHEBI:18420"/>
        <label>1</label>
    </ligand>
</feature>
<comment type="pathway">
    <text evidence="2">Cofactor biosynthesis; thiamine diphosphate biosynthesis; thiamine diphosphate from thiamine phosphate: step 1/1.</text>
</comment>
<keyword evidence="6" id="KW-1185">Reference proteome</keyword>
<dbReference type="SUPFAM" id="SSF55326">
    <property type="entry name" value="PurM N-terminal domain-like"/>
    <property type="match status" value="1"/>
</dbReference>
<evidence type="ECO:0000259" key="4">
    <source>
        <dbReference type="Pfam" id="PF02769"/>
    </source>
</evidence>
<dbReference type="Gene3D" id="3.30.1330.10">
    <property type="entry name" value="PurM-like, N-terminal domain"/>
    <property type="match status" value="1"/>
</dbReference>
<keyword evidence="2 5" id="KW-0418">Kinase</keyword>
<dbReference type="InterPro" id="IPR010918">
    <property type="entry name" value="PurM-like_C_dom"/>
</dbReference>
<comment type="miscellaneous">
    <text evidence="2">Reaction mechanism of ThiL seems to utilize a direct, inline transfer of the gamma-phosphate of ATP to TMP rather than a phosphorylated enzyme intermediate.</text>
</comment>
<dbReference type="RefSeq" id="WP_379595184.1">
    <property type="nucleotide sequence ID" value="NZ_JBHRTN010000007.1"/>
</dbReference>
<dbReference type="CDD" id="cd02194">
    <property type="entry name" value="ThiL"/>
    <property type="match status" value="1"/>
</dbReference>
<dbReference type="Pfam" id="PF02769">
    <property type="entry name" value="AIRS_C"/>
    <property type="match status" value="1"/>
</dbReference>
<feature type="domain" description="PurM-like C-terminal" evidence="4">
    <location>
        <begin position="151"/>
        <end position="298"/>
    </location>
</feature>
<dbReference type="GO" id="GO:0009030">
    <property type="term" value="F:thiamine-phosphate kinase activity"/>
    <property type="evidence" value="ECO:0007669"/>
    <property type="project" value="UniProtKB-EC"/>
</dbReference>
<feature type="domain" description="PurM-like N-terminal" evidence="3">
    <location>
        <begin position="27"/>
        <end position="139"/>
    </location>
</feature>
<accession>A0ABV7FWL0</accession>
<keyword evidence="2 5" id="KW-0808">Transferase</keyword>
<dbReference type="Pfam" id="PF00586">
    <property type="entry name" value="AIRS"/>
    <property type="match status" value="1"/>
</dbReference>
<evidence type="ECO:0000313" key="6">
    <source>
        <dbReference type="Proteomes" id="UP001595593"/>
    </source>
</evidence>
<evidence type="ECO:0000313" key="5">
    <source>
        <dbReference type="EMBL" id="MFC3124774.1"/>
    </source>
</evidence>
<keyword evidence="2" id="KW-0460">Magnesium</keyword>
<keyword evidence="2" id="KW-0547">Nucleotide-binding</keyword>
<dbReference type="Gene3D" id="3.90.650.10">
    <property type="entry name" value="PurM-like C-terminal domain"/>
    <property type="match status" value="1"/>
</dbReference>
<dbReference type="Proteomes" id="UP001595593">
    <property type="component" value="Unassembled WGS sequence"/>
</dbReference>
<dbReference type="InterPro" id="IPR016188">
    <property type="entry name" value="PurM-like_N"/>
</dbReference>
<feature type="binding site" evidence="2">
    <location>
        <begin position="120"/>
        <end position="121"/>
    </location>
    <ligand>
        <name>ATP</name>
        <dbReference type="ChEBI" id="CHEBI:30616"/>
    </ligand>
</feature>
<comment type="caution">
    <text evidence="2">Lacks conserved residue(s) required for the propagation of feature annotation.</text>
</comment>
<comment type="caution">
    <text evidence="5">The sequence shown here is derived from an EMBL/GenBank/DDBJ whole genome shotgun (WGS) entry which is preliminary data.</text>
</comment>
<feature type="binding site" evidence="2">
    <location>
        <position position="261"/>
    </location>
    <ligand>
        <name>substrate</name>
    </ligand>
</feature>
<gene>
    <name evidence="2 5" type="primary">thiL</name>
    <name evidence="5" type="ORF">ACFOD4_06845</name>
</gene>
<keyword evidence="1 2" id="KW-0784">Thiamine biosynthesis</keyword>
<feature type="binding site" evidence="2">
    <location>
        <position position="73"/>
    </location>
    <ligand>
        <name>Mg(2+)</name>
        <dbReference type="ChEBI" id="CHEBI:18420"/>
        <label>2</label>
    </ligand>
</feature>
<keyword evidence="2" id="KW-0067">ATP-binding</keyword>
<comment type="function">
    <text evidence="2">Catalyzes the ATP-dependent phosphorylation of thiamine-monophosphate (TMP) to form thiamine-pyrophosphate (TPP), the active form of vitamin B1.</text>
</comment>
<feature type="binding site" evidence="2">
    <location>
        <position position="28"/>
    </location>
    <ligand>
        <name>Mg(2+)</name>
        <dbReference type="ChEBI" id="CHEBI:18420"/>
        <label>3</label>
    </ligand>
</feature>
<proteinExistence type="inferred from homology"/>
<dbReference type="SUPFAM" id="SSF56042">
    <property type="entry name" value="PurM C-terminal domain-like"/>
    <property type="match status" value="1"/>
</dbReference>
<keyword evidence="2" id="KW-0479">Metal-binding</keyword>
<feature type="binding site" evidence="2">
    <location>
        <position position="147"/>
    </location>
    <ligand>
        <name>ATP</name>
        <dbReference type="ChEBI" id="CHEBI:30616"/>
    </ligand>
</feature>
<feature type="binding site" evidence="2">
    <location>
        <position position="73"/>
    </location>
    <ligand>
        <name>Mg(2+)</name>
        <dbReference type="ChEBI" id="CHEBI:18420"/>
        <label>4</label>
    </ligand>
</feature>
<dbReference type="HAMAP" id="MF_02128">
    <property type="entry name" value="TMP_kinase"/>
    <property type="match status" value="1"/>
</dbReference>
<dbReference type="InterPro" id="IPR006283">
    <property type="entry name" value="ThiL-like"/>
</dbReference>
<feature type="binding site" evidence="2">
    <location>
        <position position="211"/>
    </location>
    <ligand>
        <name>ATP</name>
        <dbReference type="ChEBI" id="CHEBI:30616"/>
    </ligand>
</feature>
<feature type="binding site" evidence="2">
    <location>
        <position position="318"/>
    </location>
    <ligand>
        <name>substrate</name>
    </ligand>
</feature>
<dbReference type="EC" id="2.7.4.16" evidence="2"/>
<dbReference type="NCBIfam" id="TIGR01379">
    <property type="entry name" value="thiL"/>
    <property type="match status" value="1"/>
</dbReference>
<feature type="binding site" evidence="2">
    <location>
        <position position="52"/>
    </location>
    <ligand>
        <name>substrate</name>
    </ligand>
</feature>
<evidence type="ECO:0000256" key="1">
    <source>
        <dbReference type="ARBA" id="ARBA00022977"/>
    </source>
</evidence>
<feature type="binding site" evidence="2">
    <location>
        <position position="209"/>
    </location>
    <ligand>
        <name>Mg(2+)</name>
        <dbReference type="ChEBI" id="CHEBI:18420"/>
        <label>3</label>
    </ligand>
</feature>
<dbReference type="InterPro" id="IPR036676">
    <property type="entry name" value="PurM-like_C_sf"/>
</dbReference>
<organism evidence="5 6">
    <name type="scientific">Teichococcus globiformis</name>
    <dbReference type="NCBI Taxonomy" id="2307229"/>
    <lineage>
        <taxon>Bacteria</taxon>
        <taxon>Pseudomonadati</taxon>
        <taxon>Pseudomonadota</taxon>
        <taxon>Alphaproteobacteria</taxon>
        <taxon>Acetobacterales</taxon>
        <taxon>Roseomonadaceae</taxon>
        <taxon>Roseomonas</taxon>
    </lineage>
</organism>
<evidence type="ECO:0000259" key="3">
    <source>
        <dbReference type="Pfam" id="PF00586"/>
    </source>
</evidence>
<dbReference type="InterPro" id="IPR036921">
    <property type="entry name" value="PurM-like_N_sf"/>
</dbReference>
<name>A0ABV7FWL0_9PROT</name>
<feature type="binding site" evidence="2">
    <location>
        <position position="73"/>
    </location>
    <ligand>
        <name>Mg(2+)</name>
        <dbReference type="ChEBI" id="CHEBI:18420"/>
        <label>3</label>
    </ligand>
</feature>
<feature type="binding site" evidence="2">
    <location>
        <position position="28"/>
    </location>
    <ligand>
        <name>Mg(2+)</name>
        <dbReference type="ChEBI" id="CHEBI:18420"/>
        <label>4</label>
    </ligand>
</feature>
<dbReference type="PIRSF" id="PIRSF005303">
    <property type="entry name" value="Thiam_monoph_kin"/>
    <property type="match status" value="1"/>
</dbReference>
<dbReference type="EMBL" id="JBHRTN010000007">
    <property type="protein sequence ID" value="MFC3124774.1"/>
    <property type="molecule type" value="Genomic_DNA"/>
</dbReference>
<comment type="catalytic activity">
    <reaction evidence="2">
        <text>thiamine phosphate + ATP = thiamine diphosphate + ADP</text>
        <dbReference type="Rhea" id="RHEA:15913"/>
        <dbReference type="ChEBI" id="CHEBI:30616"/>
        <dbReference type="ChEBI" id="CHEBI:37575"/>
        <dbReference type="ChEBI" id="CHEBI:58937"/>
        <dbReference type="ChEBI" id="CHEBI:456216"/>
        <dbReference type="EC" id="2.7.4.16"/>
    </reaction>
</comment>
<reference evidence="6" key="1">
    <citation type="journal article" date="2019" name="Int. J. Syst. Evol. Microbiol.">
        <title>The Global Catalogue of Microorganisms (GCM) 10K type strain sequencing project: providing services to taxonomists for standard genome sequencing and annotation.</title>
        <authorList>
            <consortium name="The Broad Institute Genomics Platform"/>
            <consortium name="The Broad Institute Genome Sequencing Center for Infectious Disease"/>
            <person name="Wu L."/>
            <person name="Ma J."/>
        </authorList>
    </citation>
    <scope>NUCLEOTIDE SEQUENCE [LARGE SCALE GENOMIC DNA]</scope>
    <source>
        <strain evidence="6">KCTC 52094</strain>
    </source>
</reference>
<feature type="binding site" evidence="2">
    <location>
        <position position="45"/>
    </location>
    <ligand>
        <name>Mg(2+)</name>
        <dbReference type="ChEBI" id="CHEBI:18420"/>
        <label>1</label>
    </ligand>
</feature>
<feature type="binding site" evidence="2">
    <location>
        <position position="212"/>
    </location>
    <ligand>
        <name>Mg(2+)</name>
        <dbReference type="ChEBI" id="CHEBI:18420"/>
        <label>5</label>
    </ligand>
</feature>